<evidence type="ECO:0000313" key="2">
    <source>
        <dbReference type="EMBL" id="MBO8475703.1"/>
    </source>
</evidence>
<reference evidence="2" key="2">
    <citation type="journal article" date="2021" name="PeerJ">
        <title>Extensive microbial diversity within the chicken gut microbiome revealed by metagenomics and culture.</title>
        <authorList>
            <person name="Gilroy R."/>
            <person name="Ravi A."/>
            <person name="Getino M."/>
            <person name="Pursley I."/>
            <person name="Horton D.L."/>
            <person name="Alikhan N.F."/>
            <person name="Baker D."/>
            <person name="Gharbi K."/>
            <person name="Hall N."/>
            <person name="Watson M."/>
            <person name="Adriaenssens E.M."/>
            <person name="Foster-Nyarko E."/>
            <person name="Jarju S."/>
            <person name="Secka A."/>
            <person name="Antonio M."/>
            <person name="Oren A."/>
            <person name="Chaudhuri R.R."/>
            <person name="La Ragione R."/>
            <person name="Hildebrand F."/>
            <person name="Pallen M.J."/>
        </authorList>
    </citation>
    <scope>NUCLEOTIDE SEQUENCE</scope>
    <source>
        <strain evidence="2">6919</strain>
    </source>
</reference>
<organism evidence="2 3">
    <name type="scientific">Candidatus Limisoma faecipullorum</name>
    <dbReference type="NCBI Taxonomy" id="2840854"/>
    <lineage>
        <taxon>Bacteria</taxon>
        <taxon>Pseudomonadati</taxon>
        <taxon>Bacteroidota</taxon>
        <taxon>Bacteroidia</taxon>
        <taxon>Bacteroidales</taxon>
        <taxon>Candidatus Limisoma</taxon>
    </lineage>
</organism>
<dbReference type="InterPro" id="IPR010846">
    <property type="entry name" value="AmiA-like"/>
</dbReference>
<dbReference type="Pfam" id="PF07313">
    <property type="entry name" value="AmiA-like"/>
    <property type="match status" value="1"/>
</dbReference>
<keyword evidence="1" id="KW-0732">Signal</keyword>
<dbReference type="SUPFAM" id="SSF54001">
    <property type="entry name" value="Cysteine proteinases"/>
    <property type="match status" value="1"/>
</dbReference>
<dbReference type="AlphaFoldDB" id="A0A9D9IMZ5"/>
<evidence type="ECO:0000313" key="3">
    <source>
        <dbReference type="Proteomes" id="UP000823598"/>
    </source>
</evidence>
<dbReference type="Gene3D" id="1.10.3670.10">
    <property type="entry name" value="Putative xylanase like domain"/>
    <property type="match status" value="1"/>
</dbReference>
<proteinExistence type="predicted"/>
<reference evidence="2" key="1">
    <citation type="submission" date="2020-10" db="EMBL/GenBank/DDBJ databases">
        <authorList>
            <person name="Gilroy R."/>
        </authorList>
    </citation>
    <scope>NUCLEOTIDE SEQUENCE</scope>
    <source>
        <strain evidence="2">6919</strain>
    </source>
</reference>
<name>A0A9D9IMZ5_9BACT</name>
<dbReference type="Proteomes" id="UP000823598">
    <property type="component" value="Unassembled WGS sequence"/>
</dbReference>
<evidence type="ECO:0000256" key="1">
    <source>
        <dbReference type="SAM" id="SignalP"/>
    </source>
</evidence>
<feature type="chain" id="PRO_5039524067" evidence="1">
    <location>
        <begin position="20"/>
        <end position="287"/>
    </location>
</feature>
<feature type="signal peptide" evidence="1">
    <location>
        <begin position="1"/>
        <end position="19"/>
    </location>
</feature>
<protein>
    <submittedName>
        <fullName evidence="2">DUF1460 domain-containing protein</fullName>
    </submittedName>
</protein>
<dbReference type="Gene3D" id="2.30.260.10">
    <property type="entry name" value="putative xylanase like domain"/>
    <property type="match status" value="1"/>
</dbReference>
<gene>
    <name evidence="2" type="ORF">IAB88_01760</name>
</gene>
<comment type="caution">
    <text evidence="2">The sequence shown here is derived from an EMBL/GenBank/DDBJ whole genome shotgun (WGS) entry which is preliminary data.</text>
</comment>
<dbReference type="InterPro" id="IPR038765">
    <property type="entry name" value="Papain-like_cys_pep_sf"/>
</dbReference>
<dbReference type="EMBL" id="JADIMC010000022">
    <property type="protein sequence ID" value="MBO8475703.1"/>
    <property type="molecule type" value="Genomic_DNA"/>
</dbReference>
<sequence length="287" mass="32945">MKKIYLIITLMAICFNSYAFTIESTRFHCDQDTIKINRLLQEALEADLSTPNEYMEYFGNKLLGTPYVAHTLESDKEYLTINIDELDCTTFVETLIALTRTALSNLPTWYAYADNLEKVRYHDGKLGDYTTRLHYISAWIVENTARGVFKEISSDIPRYETQIKSLNYMTTHRDSYPAMKSDSIYQGIKNLESGYNMHMFPYISKNNLHKQDVIDSLKSGDIICLTTKIDGLDVSHLGIVQMIDGKPHLLNASSVKKKVVIDKYDLYEMLRGDRNCTGIRVVRVLGN</sequence>
<accession>A0A9D9IMZ5</accession>